<dbReference type="PANTHER" id="PTHR44329">
    <property type="entry name" value="SERINE/THREONINE-PROTEIN KINASE TNNI3K-RELATED"/>
    <property type="match status" value="1"/>
</dbReference>
<comment type="caution">
    <text evidence="10">The sequence shown here is derived from an EMBL/GenBank/DDBJ whole genome shotgun (WGS) entry which is preliminary data.</text>
</comment>
<dbReference type="InterPro" id="IPR051681">
    <property type="entry name" value="Ser/Thr_Kinases-Pseudokinases"/>
</dbReference>
<protein>
    <recommendedName>
        <fullName evidence="9">Protein kinase domain-containing protein</fullName>
    </recommendedName>
</protein>
<evidence type="ECO:0000256" key="5">
    <source>
        <dbReference type="ARBA" id="ARBA00022840"/>
    </source>
</evidence>
<evidence type="ECO:0000256" key="1">
    <source>
        <dbReference type="ARBA" id="ARBA00022527"/>
    </source>
</evidence>
<dbReference type="InterPro" id="IPR008271">
    <property type="entry name" value="Ser/Thr_kinase_AS"/>
</dbReference>
<feature type="compositionally biased region" description="Low complexity" evidence="8">
    <location>
        <begin position="163"/>
        <end position="184"/>
    </location>
</feature>
<feature type="compositionally biased region" description="Pro residues" evidence="8">
    <location>
        <begin position="252"/>
        <end position="261"/>
    </location>
</feature>
<dbReference type="PROSITE" id="PS00108">
    <property type="entry name" value="PROTEIN_KINASE_ST"/>
    <property type="match status" value="1"/>
</dbReference>
<accession>A0A3M7KVJ4</accession>
<keyword evidence="4" id="KW-0418">Kinase</keyword>
<feature type="non-terminal residue" evidence="10">
    <location>
        <position position="1352"/>
    </location>
</feature>
<dbReference type="InterPro" id="IPR000719">
    <property type="entry name" value="Prot_kinase_dom"/>
</dbReference>
<feature type="coiled-coil region" evidence="7">
    <location>
        <begin position="32"/>
        <end position="66"/>
    </location>
</feature>
<dbReference type="InterPro" id="IPR011047">
    <property type="entry name" value="Quinoprotein_ADH-like_sf"/>
</dbReference>
<keyword evidence="3 6" id="KW-0547">Nucleotide-binding</keyword>
<evidence type="ECO:0000256" key="6">
    <source>
        <dbReference type="PROSITE-ProRule" id="PRU10141"/>
    </source>
</evidence>
<evidence type="ECO:0000256" key="7">
    <source>
        <dbReference type="SAM" id="Coils"/>
    </source>
</evidence>
<feature type="compositionally biased region" description="Acidic residues" evidence="8">
    <location>
        <begin position="289"/>
        <end position="308"/>
    </location>
</feature>
<dbReference type="Gene3D" id="1.10.510.10">
    <property type="entry name" value="Transferase(Phosphotransferase) domain 1"/>
    <property type="match status" value="1"/>
</dbReference>
<dbReference type="SMART" id="SM00220">
    <property type="entry name" value="S_TKc"/>
    <property type="match status" value="1"/>
</dbReference>
<feature type="region of interest" description="Disordered" evidence="8">
    <location>
        <begin position="1"/>
        <end position="20"/>
    </location>
</feature>
<dbReference type="SUPFAM" id="SSF50998">
    <property type="entry name" value="Quinoprotein alcohol dehydrogenase-like"/>
    <property type="match status" value="1"/>
</dbReference>
<feature type="region of interest" description="Disordered" evidence="8">
    <location>
        <begin position="1179"/>
        <end position="1352"/>
    </location>
</feature>
<dbReference type="InterPro" id="IPR017441">
    <property type="entry name" value="Protein_kinase_ATP_BS"/>
</dbReference>
<feature type="compositionally biased region" description="Polar residues" evidence="8">
    <location>
        <begin position="1332"/>
        <end position="1341"/>
    </location>
</feature>
<dbReference type="Pfam" id="PF07714">
    <property type="entry name" value="PK_Tyr_Ser-Thr"/>
    <property type="match status" value="1"/>
</dbReference>
<dbReference type="InterPro" id="IPR011009">
    <property type="entry name" value="Kinase-like_dom_sf"/>
</dbReference>
<dbReference type="GO" id="GO:0005524">
    <property type="term" value="F:ATP binding"/>
    <property type="evidence" value="ECO:0007669"/>
    <property type="project" value="UniProtKB-UniRule"/>
</dbReference>
<feature type="compositionally biased region" description="Low complexity" evidence="8">
    <location>
        <begin position="1320"/>
        <end position="1331"/>
    </location>
</feature>
<keyword evidence="7" id="KW-0175">Coiled coil</keyword>
<keyword evidence="5 6" id="KW-0067">ATP-binding</keyword>
<dbReference type="InterPro" id="IPR001245">
    <property type="entry name" value="Ser-Thr/Tyr_kinase_cat_dom"/>
</dbReference>
<dbReference type="CDD" id="cd13999">
    <property type="entry name" value="STKc_MAP3K-like"/>
    <property type="match status" value="1"/>
</dbReference>
<dbReference type="Proteomes" id="UP000279271">
    <property type="component" value="Unassembled WGS sequence"/>
</dbReference>
<feature type="binding site" evidence="6">
    <location>
        <position position="939"/>
    </location>
    <ligand>
        <name>ATP</name>
        <dbReference type="ChEBI" id="CHEBI:30616"/>
    </ligand>
</feature>
<feature type="domain" description="Protein kinase" evidence="9">
    <location>
        <begin position="912"/>
        <end position="1230"/>
    </location>
</feature>
<feature type="compositionally biased region" description="Low complexity" evidence="8">
    <location>
        <begin position="372"/>
        <end position="381"/>
    </location>
</feature>
<dbReference type="InterPro" id="IPR015943">
    <property type="entry name" value="WD40/YVTN_repeat-like_dom_sf"/>
</dbReference>
<dbReference type="PROSITE" id="PS00107">
    <property type="entry name" value="PROTEIN_KINASE_ATP"/>
    <property type="match status" value="1"/>
</dbReference>
<feature type="compositionally biased region" description="Low complexity" evidence="8">
    <location>
        <begin position="1207"/>
        <end position="1250"/>
    </location>
</feature>
<evidence type="ECO:0000313" key="11">
    <source>
        <dbReference type="Proteomes" id="UP000279271"/>
    </source>
</evidence>
<dbReference type="PROSITE" id="PS50011">
    <property type="entry name" value="PROTEIN_KINASE_DOM"/>
    <property type="match status" value="1"/>
</dbReference>
<keyword evidence="1" id="KW-0723">Serine/threonine-protein kinase</keyword>
<name>A0A3M7KVJ4_AUXPR</name>
<proteinExistence type="predicted"/>
<gene>
    <name evidence="10" type="ORF">APUTEX25_003929</name>
</gene>
<feature type="compositionally biased region" description="Low complexity" evidence="8">
    <location>
        <begin position="1"/>
        <end position="11"/>
    </location>
</feature>
<evidence type="ECO:0000256" key="3">
    <source>
        <dbReference type="ARBA" id="ARBA00022741"/>
    </source>
</evidence>
<dbReference type="Gene3D" id="3.30.200.20">
    <property type="entry name" value="Phosphorylase Kinase, domain 1"/>
    <property type="match status" value="1"/>
</dbReference>
<feature type="region of interest" description="Disordered" evidence="8">
    <location>
        <begin position="248"/>
        <end position="388"/>
    </location>
</feature>
<reference evidence="11" key="1">
    <citation type="journal article" date="2018" name="Algal Res.">
        <title>Characterization of plant carbon substrate utilization by Auxenochlorella protothecoides.</title>
        <authorList>
            <person name="Vogler B.W."/>
            <person name="Starkenburg S.R."/>
            <person name="Sudasinghe N."/>
            <person name="Schambach J.Y."/>
            <person name="Rollin J.A."/>
            <person name="Pattathil S."/>
            <person name="Barry A.N."/>
        </authorList>
    </citation>
    <scope>NUCLEOTIDE SEQUENCE [LARGE SCALE GENOMIC DNA]</scope>
    <source>
        <strain evidence="11">UTEX 25</strain>
    </source>
</reference>
<keyword evidence="2" id="KW-0808">Transferase</keyword>
<evidence type="ECO:0000259" key="9">
    <source>
        <dbReference type="PROSITE" id="PS50011"/>
    </source>
</evidence>
<sequence>ASDAGAPLAPGLSGGNQSIGQRSATESEALVLARAAGLVSECRAELRELRARAKAARSNRERCMAALAAGSEAVGALEEVCSDAGALDARGERALCALAGRVQGLMDQAEALVDVYGRQGGLGKFASRMFNPGVGAKFEAITAELQAHAKQVRLLAEGDAYSRGRGSSGTASGSLSARGAARGGPQASRAGSEASAMGISRLGRASGSLPSQHSVVGVGTAGAAAVAAAVAAASAAAAPAPRAPVLQVRPFPGAPPPPPPAGAAMGERPVSSGPSFSRRGSVPRRAMDVPDDEEGEEEGEEEEEEPEAEAGRASGAWPPVPRHGRSASTGSQLGAAREAARDSAPSTPPDGALAAADSGLSRSTWADREPPTRTSTVPSSPGLGGSMAAPAVGAATAIPVPERLHRGKAGQSVTALLLIPPGEDEPRGSLGHAWYYVTRTLGGGTLHVVHLSSQVHSEVRAEGVVTALHLDAAGLVWAGHRNGTVRAWEHSSRAPVCDPLRAFHSSVTALTCDERGACWAASSRGNVRCLRLGEVLRGGAPVGCRLSLVGSLRWSGSAAPADAAALEGVPEDGMVNSELLREQAHYGPVSALAAAVGRVWTAGGSSAFVCLREWSQRGELLASNDLRSMGTVNAMAITSPLVRVLLPAERGAHPAATASVISLAPRSGGTGPGGAALATELQQVWQLLTVHDSGMVQVWTMVAGLLRPILRIGERTSPAKGLAVCESLGAVCTSHLDGRLLVRPLPHPKSPGGLTINYVAGSVGQARMPYGEIQASKTGLAHVQGAGAGVVTSSMNGTISLWGDAALRAAASQRGLALMGELSPREAWPLFCYNSAVLAYAMAEASAGLGLAAGPGDASDDDLLRGAGSGASQRAAANPATASAAARAASSPAAGLFEGGDATPWLLDFRDLVLSRVIGEGAFGKVYLGRWQETDVAIKVLTSLQAFGIGAAGATVAGPDGEVRLDPEVLRTLEREVGIMVAIRHPNIILFMGVCLDPACIVTEFCARGSLYDLLKVAAANPDASARVLDWGKRLNMALDAAKGMLHLHSHRGPIIHRDLKSPNLLVDKHWRVKVTDFNLSRLSDTVSVASSMVANNPRWHAPEVIHSQSYSKASDVYAYGLILWELLTWQLPFAAQTPFQIILMVAERGERPPIPDSPAEYQGGDFEGSADYLALMQETGAPPSPFDAPSNVQQQQRTAAPPSPFDAPSAAASAASIPAKAAGPPSPFGASPPATAGGATAPRASTRGAPPSPFDAPSTLGTNGGSLHRPSPFDVGVPNPSSSFKVLRPYDLAGSSGRVPGVTSASPASNAGMIAQTFSLRSSQLSSESSATAPNLSQVASGPHTASDDSA</sequence>
<feature type="region of interest" description="Disordered" evidence="8">
    <location>
        <begin position="161"/>
        <end position="195"/>
    </location>
</feature>
<evidence type="ECO:0000313" key="10">
    <source>
        <dbReference type="EMBL" id="RMZ53790.1"/>
    </source>
</evidence>
<evidence type="ECO:0000256" key="2">
    <source>
        <dbReference type="ARBA" id="ARBA00022679"/>
    </source>
</evidence>
<dbReference type="PANTHER" id="PTHR44329:SF298">
    <property type="entry name" value="MIXED LINEAGE KINASE DOMAIN-LIKE PROTEIN"/>
    <property type="match status" value="1"/>
</dbReference>
<dbReference type="GO" id="GO:0004674">
    <property type="term" value="F:protein serine/threonine kinase activity"/>
    <property type="evidence" value="ECO:0007669"/>
    <property type="project" value="UniProtKB-KW"/>
</dbReference>
<evidence type="ECO:0000256" key="8">
    <source>
        <dbReference type="SAM" id="MobiDB-lite"/>
    </source>
</evidence>
<organism evidence="10 11">
    <name type="scientific">Auxenochlorella protothecoides</name>
    <name type="common">Green microalga</name>
    <name type="synonym">Chlorella protothecoides</name>
    <dbReference type="NCBI Taxonomy" id="3075"/>
    <lineage>
        <taxon>Eukaryota</taxon>
        <taxon>Viridiplantae</taxon>
        <taxon>Chlorophyta</taxon>
        <taxon>core chlorophytes</taxon>
        <taxon>Trebouxiophyceae</taxon>
        <taxon>Chlorellales</taxon>
        <taxon>Chlorellaceae</taxon>
        <taxon>Auxenochlorella</taxon>
    </lineage>
</organism>
<feature type="non-terminal residue" evidence="10">
    <location>
        <position position="1"/>
    </location>
</feature>
<evidence type="ECO:0000256" key="4">
    <source>
        <dbReference type="ARBA" id="ARBA00022777"/>
    </source>
</evidence>
<dbReference type="EMBL" id="QOKY01000195">
    <property type="protein sequence ID" value="RMZ53790.1"/>
    <property type="molecule type" value="Genomic_DNA"/>
</dbReference>
<dbReference type="Gene3D" id="2.130.10.10">
    <property type="entry name" value="YVTN repeat-like/Quinoprotein amine dehydrogenase"/>
    <property type="match status" value="1"/>
</dbReference>
<dbReference type="SUPFAM" id="SSF56112">
    <property type="entry name" value="Protein kinase-like (PK-like)"/>
    <property type="match status" value="1"/>
</dbReference>